<feature type="transmembrane region" description="Helical" evidence="6">
    <location>
        <begin position="451"/>
        <end position="470"/>
    </location>
</feature>
<reference evidence="8" key="1">
    <citation type="submission" date="2020-11" db="EMBL/GenBank/DDBJ databases">
        <authorList>
            <person name="Tran Van P."/>
        </authorList>
    </citation>
    <scope>NUCLEOTIDE SEQUENCE</scope>
</reference>
<keyword evidence="4 6" id="KW-1133">Transmembrane helix</keyword>
<feature type="transmembrane region" description="Helical" evidence="6">
    <location>
        <begin position="482"/>
        <end position="507"/>
    </location>
</feature>
<dbReference type="InterPro" id="IPR036259">
    <property type="entry name" value="MFS_trans_sf"/>
</dbReference>
<evidence type="ECO:0000256" key="1">
    <source>
        <dbReference type="ARBA" id="ARBA00004141"/>
    </source>
</evidence>
<dbReference type="Pfam" id="PF12832">
    <property type="entry name" value="MFS_1_like"/>
    <property type="match status" value="1"/>
</dbReference>
<evidence type="ECO:0000313" key="8">
    <source>
        <dbReference type="EMBL" id="CAD7196917.1"/>
    </source>
</evidence>
<evidence type="ECO:0000256" key="5">
    <source>
        <dbReference type="ARBA" id="ARBA00023136"/>
    </source>
</evidence>
<dbReference type="SUPFAM" id="SSF103473">
    <property type="entry name" value="MFS general substrate transporter"/>
    <property type="match status" value="1"/>
</dbReference>
<dbReference type="InterPro" id="IPR051717">
    <property type="entry name" value="MFS_MFSD6"/>
</dbReference>
<organism evidence="8">
    <name type="scientific">Timema douglasi</name>
    <name type="common">Walking stick</name>
    <dbReference type="NCBI Taxonomy" id="61478"/>
    <lineage>
        <taxon>Eukaryota</taxon>
        <taxon>Metazoa</taxon>
        <taxon>Ecdysozoa</taxon>
        <taxon>Arthropoda</taxon>
        <taxon>Hexapoda</taxon>
        <taxon>Insecta</taxon>
        <taxon>Pterygota</taxon>
        <taxon>Neoptera</taxon>
        <taxon>Polyneoptera</taxon>
        <taxon>Phasmatodea</taxon>
        <taxon>Timematodea</taxon>
        <taxon>Timematoidea</taxon>
        <taxon>Timematidae</taxon>
        <taxon>Timema</taxon>
    </lineage>
</organism>
<feature type="transmembrane region" description="Helical" evidence="6">
    <location>
        <begin position="606"/>
        <end position="624"/>
    </location>
</feature>
<evidence type="ECO:0000256" key="6">
    <source>
        <dbReference type="SAM" id="Phobius"/>
    </source>
</evidence>
<name>A0A7R8VF16_TIMDO</name>
<dbReference type="PANTHER" id="PTHR16172">
    <property type="entry name" value="MAJOR FACILITATOR SUPERFAMILY DOMAIN-CONTAINING PROTEIN 6-LIKE"/>
    <property type="match status" value="1"/>
</dbReference>
<sequence length="744" mass="82906">MIGLAPVIPFIPIYARQLGFSSLAVGTIYTFLPIFSLVSKPFFGAVADHFQLQKILFLTFQIITALVFFNIQFIPELDKSTDLMMDCDSLTYFKKCVIGPVDHVTLAKLQAEETISCKVMCDVTNSSFYEELCAQWRAPQFCFSALHQKPPSNNSTQIIPFQAQLAMAHTIQDESCLFFRVHDVVFPDSSSHVPYCNNLSSFLCSVDCHGSAVLTEVITQNSPDESATSSYQFWIIFVLLIFSTTASASVISVGDTICFKMLGDKPQRFGHQRLWGAIGWGMLSILAGYLIDKFSSGHVTKNYMPIFYLSTIMIILDMVASSRLKYSQAILSASIVRDVGRLLSELRVVIFLLCCIFIGLSTGLLWQFLFCTVHLEDISADVDQPWMKTLEGLVMGIRCFGGELPFFFLSGRILKMIGHIHAMSLVLAAFSIRFFLYAALTNPWWCLPIELLQGITYGIFYTAMASYANIAAPPGTEATVQGLVGAVFEGVGMSLGSLLGGVLYNLYGGGKAFLIYAITSLILFLAHVLVQYFLSKSPQHKIVFNVLGLQSAARRRPRLGSENVDGNLFDAIEDEDMELLQFDSHDQVYTIMTCYNYTNNYSLLSYLEYPIILIQEIILIYLAVKYLDLLGQFSFVCCGLYFGITVAFLTGLFPRRMLAFLVPLCTPVSASSKVVQLTEILKTKNAESVSLLTWFLSAFTNLTRVYTVYMDSADYTLLVNFTISVVLSSSVLAAAAFYRHPKQD</sequence>
<feature type="transmembrane region" description="Helical" evidence="6">
    <location>
        <begin position="274"/>
        <end position="291"/>
    </location>
</feature>
<feature type="transmembrane region" description="Helical" evidence="6">
    <location>
        <begin position="303"/>
        <end position="320"/>
    </location>
</feature>
<dbReference type="Gene3D" id="1.20.1250.20">
    <property type="entry name" value="MFS general substrate transporter like domains"/>
    <property type="match status" value="3"/>
</dbReference>
<feature type="transmembrane region" description="Helical" evidence="6">
    <location>
        <begin position="420"/>
        <end position="439"/>
    </location>
</feature>
<dbReference type="AlphaFoldDB" id="A0A7R8VF16"/>
<comment type="subcellular location">
    <subcellularLocation>
        <location evidence="1">Membrane</location>
        <topology evidence="1">Multi-pass membrane protein</topology>
    </subcellularLocation>
</comment>
<dbReference type="PANTHER" id="PTHR16172:SF30">
    <property type="entry name" value="SUGAR BABY, ISOFORM C"/>
    <property type="match status" value="1"/>
</dbReference>
<feature type="domain" description="Major facilitator superfamily associated" evidence="7">
    <location>
        <begin position="6"/>
        <end position="514"/>
    </location>
</feature>
<feature type="transmembrane region" description="Helical" evidence="6">
    <location>
        <begin position="348"/>
        <end position="369"/>
    </location>
</feature>
<accession>A0A7R8VF16</accession>
<dbReference type="InterPro" id="IPR024989">
    <property type="entry name" value="MFS_assoc_dom"/>
</dbReference>
<feature type="transmembrane region" description="Helical" evidence="6">
    <location>
        <begin position="20"/>
        <end position="43"/>
    </location>
</feature>
<keyword evidence="5 6" id="KW-0472">Membrane</keyword>
<evidence type="ECO:0000256" key="2">
    <source>
        <dbReference type="ARBA" id="ARBA00005241"/>
    </source>
</evidence>
<dbReference type="GO" id="GO:0016020">
    <property type="term" value="C:membrane"/>
    <property type="evidence" value="ECO:0007669"/>
    <property type="project" value="UniProtKB-SubCell"/>
</dbReference>
<proteinExistence type="inferred from homology"/>
<evidence type="ECO:0000256" key="4">
    <source>
        <dbReference type="ARBA" id="ARBA00022989"/>
    </source>
</evidence>
<feature type="transmembrane region" description="Helical" evidence="6">
    <location>
        <begin position="513"/>
        <end position="534"/>
    </location>
</feature>
<gene>
    <name evidence="8" type="ORF">TDIB3V08_LOCUS3242</name>
</gene>
<dbReference type="EMBL" id="OA565393">
    <property type="protein sequence ID" value="CAD7196917.1"/>
    <property type="molecule type" value="Genomic_DNA"/>
</dbReference>
<dbReference type="Gene3D" id="1.20.1280.290">
    <property type="match status" value="1"/>
</dbReference>
<evidence type="ECO:0000259" key="7">
    <source>
        <dbReference type="Pfam" id="PF12832"/>
    </source>
</evidence>
<feature type="transmembrane region" description="Helical" evidence="6">
    <location>
        <begin position="715"/>
        <end position="738"/>
    </location>
</feature>
<feature type="transmembrane region" description="Helical" evidence="6">
    <location>
        <begin position="231"/>
        <end position="253"/>
    </location>
</feature>
<feature type="transmembrane region" description="Helical" evidence="6">
    <location>
        <begin position="55"/>
        <end position="74"/>
    </location>
</feature>
<evidence type="ECO:0000256" key="3">
    <source>
        <dbReference type="ARBA" id="ARBA00022692"/>
    </source>
</evidence>
<comment type="similarity">
    <text evidence="2">Belongs to the major facilitator superfamily. MFSD6 family.</text>
</comment>
<keyword evidence="3 6" id="KW-0812">Transmembrane</keyword>
<feature type="transmembrane region" description="Helical" evidence="6">
    <location>
        <begin position="630"/>
        <end position="653"/>
    </location>
</feature>
<protein>
    <recommendedName>
        <fullName evidence="7">Major facilitator superfamily associated domain-containing protein</fullName>
    </recommendedName>
</protein>
<dbReference type="CDD" id="cd17335">
    <property type="entry name" value="MFS_MFSD6"/>
    <property type="match status" value="1"/>
</dbReference>